<name>A0ABR3G2W2_9PEZI</name>
<proteinExistence type="predicted"/>
<gene>
    <name evidence="2" type="ORF">Q9L58_010884</name>
</gene>
<feature type="non-terminal residue" evidence="2">
    <location>
        <position position="78"/>
    </location>
</feature>
<dbReference type="SUPFAM" id="SSF56935">
    <property type="entry name" value="Porins"/>
    <property type="match status" value="1"/>
</dbReference>
<evidence type="ECO:0000313" key="3">
    <source>
        <dbReference type="Proteomes" id="UP001447188"/>
    </source>
</evidence>
<dbReference type="Gene3D" id="2.170.130.10">
    <property type="entry name" value="TonB-dependent receptor, plug domain"/>
    <property type="match status" value="1"/>
</dbReference>
<keyword evidence="1" id="KW-0732">Signal</keyword>
<dbReference type="InterPro" id="IPR037066">
    <property type="entry name" value="Plug_dom_sf"/>
</dbReference>
<reference evidence="2 3" key="1">
    <citation type="submission" date="2024-02" db="EMBL/GenBank/DDBJ databases">
        <title>Discinaceae phylogenomics.</title>
        <authorList>
            <person name="Dirks A.C."/>
            <person name="James T.Y."/>
        </authorList>
    </citation>
    <scope>NUCLEOTIDE SEQUENCE [LARGE SCALE GENOMIC DNA]</scope>
    <source>
        <strain evidence="2 3">ACD0624</strain>
    </source>
</reference>
<evidence type="ECO:0008006" key="4">
    <source>
        <dbReference type="Google" id="ProtNLM"/>
    </source>
</evidence>
<accession>A0ABR3G2W2</accession>
<dbReference type="Proteomes" id="UP001447188">
    <property type="component" value="Unassembled WGS sequence"/>
</dbReference>
<comment type="caution">
    <text evidence="2">The sequence shown here is derived from an EMBL/GenBank/DDBJ whole genome shotgun (WGS) entry which is preliminary data.</text>
</comment>
<dbReference type="PANTHER" id="PTHR47234">
    <property type="match status" value="1"/>
</dbReference>
<feature type="chain" id="PRO_5046263163" description="TonB-dependent receptor" evidence="1">
    <location>
        <begin position="25"/>
        <end position="78"/>
    </location>
</feature>
<dbReference type="EMBL" id="JBBBZM010000885">
    <property type="protein sequence ID" value="KAL0630269.1"/>
    <property type="molecule type" value="Genomic_DNA"/>
</dbReference>
<keyword evidence="3" id="KW-1185">Reference proteome</keyword>
<feature type="signal peptide" evidence="1">
    <location>
        <begin position="1"/>
        <end position="24"/>
    </location>
</feature>
<evidence type="ECO:0000256" key="1">
    <source>
        <dbReference type="SAM" id="SignalP"/>
    </source>
</evidence>
<evidence type="ECO:0000313" key="2">
    <source>
        <dbReference type="EMBL" id="KAL0630269.1"/>
    </source>
</evidence>
<organism evidence="2 3">
    <name type="scientific">Discina gigas</name>
    <dbReference type="NCBI Taxonomy" id="1032678"/>
    <lineage>
        <taxon>Eukaryota</taxon>
        <taxon>Fungi</taxon>
        <taxon>Dikarya</taxon>
        <taxon>Ascomycota</taxon>
        <taxon>Pezizomycotina</taxon>
        <taxon>Pezizomycetes</taxon>
        <taxon>Pezizales</taxon>
        <taxon>Discinaceae</taxon>
        <taxon>Discina</taxon>
    </lineage>
</organism>
<sequence length="78" mass="7882">MSVAVLQVIASGALSVAVFTPVMAQDAAAPQRVVVTGSLISRTDTETATPVQVVTAQDIQRSGKTSIADLLSDLAANG</sequence>
<protein>
    <recommendedName>
        <fullName evidence="4">TonB-dependent receptor</fullName>
    </recommendedName>
</protein>
<dbReference type="PANTHER" id="PTHR47234:SF3">
    <property type="entry name" value="SECRETIN_TONB SHORT N-TERMINAL DOMAIN-CONTAINING PROTEIN"/>
    <property type="match status" value="1"/>
</dbReference>